<feature type="domain" description="SRP54-type proteins GTP-binding" evidence="10">
    <location>
        <begin position="269"/>
        <end position="282"/>
    </location>
</feature>
<dbReference type="EC" id="3.6.5.4" evidence="9"/>
<keyword evidence="9" id="KW-0963">Cytoplasm</keyword>
<dbReference type="InterPro" id="IPR000897">
    <property type="entry name" value="SRP54_GTPase_dom"/>
</dbReference>
<dbReference type="InterPro" id="IPR003593">
    <property type="entry name" value="AAA+_ATPase"/>
</dbReference>
<dbReference type="HAMAP" id="MF_00306">
    <property type="entry name" value="SRP54"/>
    <property type="match status" value="1"/>
</dbReference>
<organism evidence="11 12">
    <name type="scientific">Crassaminicella indica</name>
    <dbReference type="NCBI Taxonomy" id="2855394"/>
    <lineage>
        <taxon>Bacteria</taxon>
        <taxon>Bacillati</taxon>
        <taxon>Bacillota</taxon>
        <taxon>Clostridia</taxon>
        <taxon>Eubacteriales</taxon>
        <taxon>Clostridiaceae</taxon>
        <taxon>Crassaminicella</taxon>
    </lineage>
</organism>
<accession>A0ABX8RAR4</accession>
<comment type="catalytic activity">
    <reaction evidence="8 9">
        <text>GTP + H2O = GDP + phosphate + H(+)</text>
        <dbReference type="Rhea" id="RHEA:19669"/>
        <dbReference type="ChEBI" id="CHEBI:15377"/>
        <dbReference type="ChEBI" id="CHEBI:15378"/>
        <dbReference type="ChEBI" id="CHEBI:37565"/>
        <dbReference type="ChEBI" id="CHEBI:43474"/>
        <dbReference type="ChEBI" id="CHEBI:58189"/>
        <dbReference type="EC" id="3.6.5.4"/>
    </reaction>
</comment>
<protein>
    <recommendedName>
        <fullName evidence="9">Signal recognition particle protein</fullName>
        <ecNumber evidence="9">3.6.5.4</ecNumber>
    </recommendedName>
    <alternativeName>
        <fullName evidence="9">Fifty-four homolog</fullName>
    </alternativeName>
</protein>
<dbReference type="InterPro" id="IPR004125">
    <property type="entry name" value="Signal_recog_particle_SRP54_M"/>
</dbReference>
<comment type="similarity">
    <text evidence="1 9">Belongs to the GTP-binding SRP family. SRP54 subfamily.</text>
</comment>
<dbReference type="Proteomes" id="UP000886818">
    <property type="component" value="Chromosome"/>
</dbReference>
<evidence type="ECO:0000256" key="3">
    <source>
        <dbReference type="ARBA" id="ARBA00022801"/>
    </source>
</evidence>
<dbReference type="Pfam" id="PF00448">
    <property type="entry name" value="SRP54"/>
    <property type="match status" value="1"/>
</dbReference>
<evidence type="ECO:0000256" key="5">
    <source>
        <dbReference type="ARBA" id="ARBA00023134"/>
    </source>
</evidence>
<dbReference type="RefSeq" id="WP_218282594.1">
    <property type="nucleotide sequence ID" value="NZ_CP078093.1"/>
</dbReference>
<dbReference type="InterPro" id="IPR004780">
    <property type="entry name" value="SRP"/>
</dbReference>
<evidence type="ECO:0000256" key="8">
    <source>
        <dbReference type="ARBA" id="ARBA00048027"/>
    </source>
</evidence>
<sequence length="448" mass="49488">MVFEGLADKLQGALKKLKSKGKLTEKDVKEAMREVKLALLEADVNFKVVKDFINKVKERAIGIEVMESLTPGQQVIKIVNEELTALMGTTQSKLSFSSKPPTVYMLVGLQGAGKTTTSGKLGGNLKKMGKRPLLVAGDIYRPAAIKQLQVVGSQLDVPVFSMGDKVSPVNIAKAGVEHAKQHGNDVVIIDTAGRLHIDENLMDELEDIKKEVKPQEILLVVDAMTGQDAVNVAESFNEKLGIDGVILTKLDGDTRGGAALSVRAVTQKPIKFVGMGEKLTDLEPFYPDRMASRILGMGDVLSLIEKAQANFDAKKAKELEKKIRSQEFSFEDFLEQLQQMKSMGSMSQLLEMIPGMNSKQLRNMEIDDKELIHIEAMIQSMTKEERRNPSMINGSRRKRIAKGSGMPVSKVNSLLKQFAQTKKMMKQFADMGKSMKKGGKIRFPFFGR</sequence>
<proteinExistence type="inferred from homology"/>
<feature type="binding site" evidence="9">
    <location>
        <begin position="108"/>
        <end position="115"/>
    </location>
    <ligand>
        <name>GTP</name>
        <dbReference type="ChEBI" id="CHEBI:37565"/>
    </ligand>
</feature>
<evidence type="ECO:0000259" key="10">
    <source>
        <dbReference type="PROSITE" id="PS00300"/>
    </source>
</evidence>
<name>A0ABX8RAR4_9CLOT</name>
<dbReference type="PANTHER" id="PTHR11564:SF5">
    <property type="entry name" value="SIGNAL RECOGNITION PARTICLE SUBUNIT SRP54"/>
    <property type="match status" value="1"/>
</dbReference>
<dbReference type="SMART" id="SM00963">
    <property type="entry name" value="SRP54_N"/>
    <property type="match status" value="1"/>
</dbReference>
<evidence type="ECO:0000313" key="12">
    <source>
        <dbReference type="Proteomes" id="UP000886818"/>
    </source>
</evidence>
<dbReference type="Pfam" id="PF02978">
    <property type="entry name" value="SRP_SPB"/>
    <property type="match status" value="1"/>
</dbReference>
<keyword evidence="3 9" id="KW-0378">Hydrolase</keyword>
<dbReference type="EMBL" id="CP078093">
    <property type="protein sequence ID" value="QXM05896.1"/>
    <property type="molecule type" value="Genomic_DNA"/>
</dbReference>
<dbReference type="Pfam" id="PF02881">
    <property type="entry name" value="SRP54_N"/>
    <property type="match status" value="1"/>
</dbReference>
<keyword evidence="6 9" id="KW-0733">Signal recognition particle</keyword>
<feature type="binding site" evidence="9">
    <location>
        <begin position="248"/>
        <end position="251"/>
    </location>
    <ligand>
        <name>GTP</name>
        <dbReference type="ChEBI" id="CHEBI:37565"/>
    </ligand>
</feature>
<keyword evidence="12" id="KW-1185">Reference proteome</keyword>
<dbReference type="InterPro" id="IPR022941">
    <property type="entry name" value="SRP54"/>
</dbReference>
<dbReference type="PANTHER" id="PTHR11564">
    <property type="entry name" value="SIGNAL RECOGNITION PARTICLE 54K PROTEIN SRP54"/>
    <property type="match status" value="1"/>
</dbReference>
<dbReference type="SMART" id="SM00382">
    <property type="entry name" value="AAA"/>
    <property type="match status" value="1"/>
</dbReference>
<dbReference type="InterPro" id="IPR013822">
    <property type="entry name" value="Signal_recog_particl_SRP54_hlx"/>
</dbReference>
<evidence type="ECO:0000256" key="4">
    <source>
        <dbReference type="ARBA" id="ARBA00022884"/>
    </source>
</evidence>
<evidence type="ECO:0000256" key="1">
    <source>
        <dbReference type="ARBA" id="ARBA00005450"/>
    </source>
</evidence>
<keyword evidence="5 9" id="KW-0342">GTP-binding</keyword>
<evidence type="ECO:0000256" key="6">
    <source>
        <dbReference type="ARBA" id="ARBA00023135"/>
    </source>
</evidence>
<evidence type="ECO:0000256" key="2">
    <source>
        <dbReference type="ARBA" id="ARBA00022741"/>
    </source>
</evidence>
<comment type="domain">
    <text evidence="9">Composed of three domains: the N-terminal N domain, which is responsible for interactions with the ribosome, the central G domain, which binds GTP, and the C-terminal M domain, which binds the RNA and the signal sequence of the RNC.</text>
</comment>
<feature type="binding site" evidence="9">
    <location>
        <begin position="190"/>
        <end position="194"/>
    </location>
    <ligand>
        <name>GTP</name>
        <dbReference type="ChEBI" id="CHEBI:37565"/>
    </ligand>
</feature>
<reference evidence="11" key="1">
    <citation type="submission" date="2021-07" db="EMBL/GenBank/DDBJ databases">
        <title>Complete genome sequence of Crassaminicella sp. 143-21, isolated from a deep-sea hydrothermal vent.</title>
        <authorList>
            <person name="Li X."/>
        </authorList>
    </citation>
    <scope>NUCLEOTIDE SEQUENCE</scope>
    <source>
        <strain evidence="11">143-21</strain>
    </source>
</reference>
<dbReference type="PROSITE" id="PS00300">
    <property type="entry name" value="SRP54"/>
    <property type="match status" value="1"/>
</dbReference>
<dbReference type="SMART" id="SM00962">
    <property type="entry name" value="SRP54"/>
    <property type="match status" value="1"/>
</dbReference>
<keyword evidence="4 9" id="KW-0694">RNA-binding</keyword>
<comment type="subunit">
    <text evidence="9">Part of the signal recognition particle protein translocation system, which is composed of SRP and FtsY.</text>
</comment>
<comment type="function">
    <text evidence="9">Involved in targeting and insertion of nascent membrane proteins into the cytoplasmic membrane. Binds to the hydrophobic signal sequence of the ribosome-nascent chain (RNC) as it emerges from the ribosomes. The SRP-RNC complex is then targeted to the cytoplasmic membrane where it interacts with the SRP receptor FtsY.</text>
</comment>
<keyword evidence="2 9" id="KW-0547">Nucleotide-binding</keyword>
<dbReference type="NCBIfam" id="TIGR00959">
    <property type="entry name" value="ffh"/>
    <property type="match status" value="1"/>
</dbReference>
<keyword evidence="7 9" id="KW-0687">Ribonucleoprotein</keyword>
<comment type="subcellular location">
    <subcellularLocation>
        <location evidence="9">Cytoplasm</location>
    </subcellularLocation>
    <text evidence="9">The SRP-RNC complex is targeted to the cytoplasmic membrane.</text>
</comment>
<evidence type="ECO:0000256" key="9">
    <source>
        <dbReference type="HAMAP-Rule" id="MF_00306"/>
    </source>
</evidence>
<evidence type="ECO:0000256" key="7">
    <source>
        <dbReference type="ARBA" id="ARBA00023274"/>
    </source>
</evidence>
<evidence type="ECO:0000313" key="11">
    <source>
        <dbReference type="EMBL" id="QXM05896.1"/>
    </source>
</evidence>
<gene>
    <name evidence="9 11" type="primary">ffh</name>
    <name evidence="11" type="ORF">KVH43_11110</name>
</gene>
<dbReference type="CDD" id="cd18539">
    <property type="entry name" value="SRP_G"/>
    <property type="match status" value="1"/>
</dbReference>